<protein>
    <submittedName>
        <fullName evidence="2">Glyoxalase/bleomycin resistance/extradiol dioxygenase family protein</fullName>
    </submittedName>
</protein>
<evidence type="ECO:0000259" key="1">
    <source>
        <dbReference type="PROSITE" id="PS51819"/>
    </source>
</evidence>
<name>A0A2T4J5M1_FUSBL</name>
<dbReference type="AlphaFoldDB" id="A0A2T4J5M1"/>
<dbReference type="PANTHER" id="PTHR33993:SF14">
    <property type="entry name" value="GB|AAF24581.1"/>
    <property type="match status" value="1"/>
</dbReference>
<dbReference type="PANTHER" id="PTHR33993">
    <property type="entry name" value="GLYOXALASE-RELATED"/>
    <property type="match status" value="1"/>
</dbReference>
<feature type="domain" description="VOC" evidence="1">
    <location>
        <begin position="6"/>
        <end position="118"/>
    </location>
</feature>
<organism evidence="2 3">
    <name type="scientific">Fuscovulum blasticum DSM 2131</name>
    <dbReference type="NCBI Taxonomy" id="1188250"/>
    <lineage>
        <taxon>Bacteria</taxon>
        <taxon>Pseudomonadati</taxon>
        <taxon>Pseudomonadota</taxon>
        <taxon>Alphaproteobacteria</taxon>
        <taxon>Rhodobacterales</taxon>
        <taxon>Paracoccaceae</taxon>
        <taxon>Pseudogemmobacter</taxon>
    </lineage>
</organism>
<dbReference type="RefSeq" id="WP_107674330.1">
    <property type="nucleotide sequence ID" value="NZ_PZKE01000017.1"/>
</dbReference>
<comment type="caution">
    <text evidence="2">The sequence shown here is derived from an EMBL/GenBank/DDBJ whole genome shotgun (WGS) entry which is preliminary data.</text>
</comment>
<reference evidence="2 3" key="1">
    <citation type="submission" date="2018-03" db="EMBL/GenBank/DDBJ databases">
        <title>Rhodobacter blasticus.</title>
        <authorList>
            <person name="Meyer T.E."/>
            <person name="Miller S."/>
            <person name="Lodha T."/>
            <person name="Gandham S."/>
            <person name="Chintalapati S."/>
            <person name="Chintalapati V.R."/>
        </authorList>
    </citation>
    <scope>NUCLEOTIDE SEQUENCE [LARGE SCALE GENOMIC DNA]</scope>
    <source>
        <strain evidence="2 3">DSM 2131</strain>
    </source>
</reference>
<proteinExistence type="predicted"/>
<dbReference type="Proteomes" id="UP000241362">
    <property type="component" value="Unassembled WGS sequence"/>
</dbReference>
<keyword evidence="3" id="KW-1185">Reference proteome</keyword>
<dbReference type="EMBL" id="PZKE01000017">
    <property type="protein sequence ID" value="PTE13191.1"/>
    <property type="molecule type" value="Genomic_DNA"/>
</dbReference>
<dbReference type="SUPFAM" id="SSF54593">
    <property type="entry name" value="Glyoxalase/Bleomycin resistance protein/Dihydroxybiphenyl dioxygenase"/>
    <property type="match status" value="2"/>
</dbReference>
<dbReference type="InterPro" id="IPR052164">
    <property type="entry name" value="Anthracycline_SecMetBiosynth"/>
</dbReference>
<dbReference type="Gene3D" id="3.10.180.10">
    <property type="entry name" value="2,3-Dihydroxybiphenyl 1,2-Dioxygenase, domain 1"/>
    <property type="match status" value="2"/>
</dbReference>
<sequence length="252" mass="26217">MSVQGAPCWYELATPEVAASQAFYGPVLGWGFQDAGMEGFSYILAMMDKAMVAGLMQPDAPMPCFWLVYFAVDDCDATVARITALGGAVHRAPADIPGTGRFAIVTDPQGAAFGLLQPLPGQQGSAFDQKKSGHGNWHELNTTAPEAALAFYGDLMGWTPSTAMPMGEMGTYQLFAREGADIGGMMRLMAPPGVPPHWLPYFGAPGIDTAKAAVLAGGGQVLHGPVEVPGGAYIIIAQDPQGAVFGVVGPQG</sequence>
<dbReference type="GO" id="GO:0051213">
    <property type="term" value="F:dioxygenase activity"/>
    <property type="evidence" value="ECO:0007669"/>
    <property type="project" value="UniProtKB-KW"/>
</dbReference>
<evidence type="ECO:0000313" key="3">
    <source>
        <dbReference type="Proteomes" id="UP000241362"/>
    </source>
</evidence>
<dbReference type="InterPro" id="IPR029068">
    <property type="entry name" value="Glyas_Bleomycin-R_OHBP_Dase"/>
</dbReference>
<dbReference type="PROSITE" id="PS51819">
    <property type="entry name" value="VOC"/>
    <property type="match status" value="2"/>
</dbReference>
<dbReference type="Pfam" id="PF00903">
    <property type="entry name" value="Glyoxalase"/>
    <property type="match status" value="2"/>
</dbReference>
<feature type="domain" description="VOC" evidence="1">
    <location>
        <begin position="134"/>
        <end position="250"/>
    </location>
</feature>
<gene>
    <name evidence="2" type="ORF">C5F44_14840</name>
</gene>
<keyword evidence="2" id="KW-0223">Dioxygenase</keyword>
<keyword evidence="2" id="KW-0560">Oxidoreductase</keyword>
<accession>A0A2T4J5M1</accession>
<dbReference type="InterPro" id="IPR037523">
    <property type="entry name" value="VOC_core"/>
</dbReference>
<dbReference type="CDD" id="cd07247">
    <property type="entry name" value="SgaA_N_like"/>
    <property type="match status" value="2"/>
</dbReference>
<dbReference type="InterPro" id="IPR004360">
    <property type="entry name" value="Glyas_Fos-R_dOase_dom"/>
</dbReference>
<evidence type="ECO:0000313" key="2">
    <source>
        <dbReference type="EMBL" id="PTE13191.1"/>
    </source>
</evidence>